<sequence>MARAVQKEEKAHEILPPHQPCQTVGPVLQNHWAFQITLFLPSNFTKASKDPSANPLLNLHGPSPRPHHFTLAEAGDTT</sequence>
<evidence type="ECO:0000313" key="4">
    <source>
        <dbReference type="Proteomes" id="UP000507222"/>
    </source>
</evidence>
<evidence type="ECO:0000313" key="5">
    <source>
        <dbReference type="Proteomes" id="UP000507245"/>
    </source>
</evidence>
<dbReference type="AlphaFoldDB" id="A0A6J5XK01"/>
<evidence type="ECO:0000256" key="1">
    <source>
        <dbReference type="SAM" id="MobiDB-lite"/>
    </source>
</evidence>
<evidence type="ECO:0000313" key="2">
    <source>
        <dbReference type="EMBL" id="CAB4283659.1"/>
    </source>
</evidence>
<proteinExistence type="predicted"/>
<reference evidence="5" key="1">
    <citation type="journal article" date="2020" name="Genome Biol.">
        <title>Gamete binning: chromosome-level and haplotype-resolved genome assembly enabled by high-throughput single-cell sequencing of gamete genomes.</title>
        <authorList>
            <person name="Campoy J.A."/>
            <person name="Sun H."/>
            <person name="Goel M."/>
            <person name="Jiao W.-B."/>
            <person name="Folz-Donahue K."/>
            <person name="Wang N."/>
            <person name="Rubio M."/>
            <person name="Liu C."/>
            <person name="Kukat C."/>
            <person name="Ruiz D."/>
            <person name="Huettel B."/>
            <person name="Schneeberger K."/>
        </authorList>
    </citation>
    <scope>NUCLEOTIDE SEQUENCE [LARGE SCALE GENOMIC DNA]</scope>
    <source>
        <strain evidence="5">cv. Rojo Pasion</strain>
    </source>
</reference>
<dbReference type="Proteomes" id="UP000507222">
    <property type="component" value="Unassembled WGS sequence"/>
</dbReference>
<name>A0A6J5XK01_PRUAR</name>
<keyword evidence="5" id="KW-1185">Reference proteome</keyword>
<protein>
    <submittedName>
        <fullName evidence="3">Uncharacterized protein</fullName>
    </submittedName>
</protein>
<reference evidence="3 4" key="2">
    <citation type="submission" date="2020-05" db="EMBL/GenBank/DDBJ databases">
        <authorList>
            <person name="Campoy J."/>
            <person name="Schneeberger K."/>
            <person name="Spophaly S."/>
        </authorList>
    </citation>
    <scope>NUCLEOTIDE SEQUENCE [LARGE SCALE GENOMIC DNA]</scope>
    <source>
        <strain evidence="3">PruArmRojPasFocal</strain>
    </source>
</reference>
<organism evidence="3 5">
    <name type="scientific">Prunus armeniaca</name>
    <name type="common">Apricot</name>
    <name type="synonym">Armeniaca vulgaris</name>
    <dbReference type="NCBI Taxonomy" id="36596"/>
    <lineage>
        <taxon>Eukaryota</taxon>
        <taxon>Viridiplantae</taxon>
        <taxon>Streptophyta</taxon>
        <taxon>Embryophyta</taxon>
        <taxon>Tracheophyta</taxon>
        <taxon>Spermatophyta</taxon>
        <taxon>Magnoliopsida</taxon>
        <taxon>eudicotyledons</taxon>
        <taxon>Gunneridae</taxon>
        <taxon>Pentapetalae</taxon>
        <taxon>rosids</taxon>
        <taxon>fabids</taxon>
        <taxon>Rosales</taxon>
        <taxon>Rosaceae</taxon>
        <taxon>Amygdaloideae</taxon>
        <taxon>Amygdaleae</taxon>
        <taxon>Prunus</taxon>
    </lineage>
</organism>
<evidence type="ECO:0000313" key="3">
    <source>
        <dbReference type="EMBL" id="CAB4314069.1"/>
    </source>
</evidence>
<gene>
    <name evidence="2" type="ORF">CURHAP_LOCUS38705</name>
    <name evidence="3" type="ORF">ORAREDHAP_LOCUS38108</name>
</gene>
<accession>A0A6J5XK01</accession>
<dbReference type="EMBL" id="CAEKKB010000006">
    <property type="protein sequence ID" value="CAB4314069.1"/>
    <property type="molecule type" value="Genomic_DNA"/>
</dbReference>
<dbReference type="Proteomes" id="UP000507245">
    <property type="component" value="Unassembled WGS sequence"/>
</dbReference>
<dbReference type="EMBL" id="CAEKDK010000006">
    <property type="protein sequence ID" value="CAB4283659.1"/>
    <property type="molecule type" value="Genomic_DNA"/>
</dbReference>
<feature type="region of interest" description="Disordered" evidence="1">
    <location>
        <begin position="48"/>
        <end position="78"/>
    </location>
</feature>